<dbReference type="AlphaFoldDB" id="Q02CD6"/>
<name>Q02CD6_SOLUE</name>
<evidence type="ECO:0000256" key="5">
    <source>
        <dbReference type="ARBA" id="ARBA00023136"/>
    </source>
</evidence>
<reference evidence="7" key="1">
    <citation type="submission" date="2006-10" db="EMBL/GenBank/DDBJ databases">
        <title>Complete sequence of Solibacter usitatus Ellin6076.</title>
        <authorList>
            <consortium name="US DOE Joint Genome Institute"/>
            <person name="Copeland A."/>
            <person name="Lucas S."/>
            <person name="Lapidus A."/>
            <person name="Barry K."/>
            <person name="Detter J.C."/>
            <person name="Glavina del Rio T."/>
            <person name="Hammon N."/>
            <person name="Israni S."/>
            <person name="Dalin E."/>
            <person name="Tice H."/>
            <person name="Pitluck S."/>
            <person name="Thompson L.S."/>
            <person name="Brettin T."/>
            <person name="Bruce D."/>
            <person name="Han C."/>
            <person name="Tapia R."/>
            <person name="Gilna P."/>
            <person name="Schmutz J."/>
            <person name="Larimer F."/>
            <person name="Land M."/>
            <person name="Hauser L."/>
            <person name="Kyrpides N."/>
            <person name="Mikhailova N."/>
            <person name="Janssen P.H."/>
            <person name="Kuske C.R."/>
            <person name="Richardson P."/>
        </authorList>
    </citation>
    <scope>NUCLEOTIDE SEQUENCE</scope>
    <source>
        <strain evidence="7">Ellin6076</strain>
    </source>
</reference>
<evidence type="ECO:0000256" key="2">
    <source>
        <dbReference type="ARBA" id="ARBA00022475"/>
    </source>
</evidence>
<protein>
    <submittedName>
        <fullName evidence="7">Putative ribonuclease BN</fullName>
    </submittedName>
</protein>
<dbReference type="OrthoDB" id="3209118at2"/>
<feature type="transmembrane region" description="Helical" evidence="6">
    <location>
        <begin position="217"/>
        <end position="238"/>
    </location>
</feature>
<dbReference type="HOGENOM" id="CLU_045539_4_2_0"/>
<feature type="transmembrane region" description="Helical" evidence="6">
    <location>
        <begin position="185"/>
        <end position="205"/>
    </location>
</feature>
<evidence type="ECO:0000256" key="1">
    <source>
        <dbReference type="ARBA" id="ARBA00004651"/>
    </source>
</evidence>
<keyword evidence="3 6" id="KW-0812">Transmembrane</keyword>
<feature type="transmembrane region" description="Helical" evidence="6">
    <location>
        <begin position="133"/>
        <end position="155"/>
    </location>
</feature>
<keyword evidence="5 6" id="KW-0472">Membrane</keyword>
<gene>
    <name evidence="7" type="ordered locus">Acid_0268</name>
</gene>
<dbReference type="PANTHER" id="PTHR30213:SF0">
    <property type="entry name" value="UPF0761 MEMBRANE PROTEIN YIHY"/>
    <property type="match status" value="1"/>
</dbReference>
<dbReference type="eggNOG" id="COG1295">
    <property type="taxonomic scope" value="Bacteria"/>
</dbReference>
<dbReference type="InterPro" id="IPR017039">
    <property type="entry name" value="Virul_fac_BrkB"/>
</dbReference>
<evidence type="ECO:0000256" key="3">
    <source>
        <dbReference type="ARBA" id="ARBA00022692"/>
    </source>
</evidence>
<sequence length="283" mass="31641">MRLTPRNFAWLLRRSLLNTLDDGCFGFAKGAAYSALLSFFPVLTSAATILVQTRAGFVSATLQSFLSQIVPPGTEDLVVQQFRVMGERPFGLLVVAGLISLWAASGVIKSLIEGFQAAYRVPRNRSFLHQSGVAMSLVLLSAVPLICASLLLVFGNQVERAVLNWMKVDPFLNPVAWVWQFVSRMARYLLAFATTIAVTASLYYYGPYRKQRWRYVWRGAILATVLWFFATLGFAWYVRNIARYNVMYGSIGAGIALLVWMYLIALIALMGCEFNAELERTSS</sequence>
<dbReference type="STRING" id="234267.Acid_0268"/>
<accession>Q02CD6</accession>
<keyword evidence="2" id="KW-1003">Cell membrane</keyword>
<dbReference type="InParanoid" id="Q02CD6"/>
<proteinExistence type="predicted"/>
<dbReference type="GO" id="GO:0005886">
    <property type="term" value="C:plasma membrane"/>
    <property type="evidence" value="ECO:0007669"/>
    <property type="project" value="UniProtKB-SubCell"/>
</dbReference>
<dbReference type="EMBL" id="CP000473">
    <property type="protein sequence ID" value="ABJ81280.1"/>
    <property type="molecule type" value="Genomic_DNA"/>
</dbReference>
<evidence type="ECO:0000313" key="7">
    <source>
        <dbReference type="EMBL" id="ABJ81280.1"/>
    </source>
</evidence>
<feature type="transmembrane region" description="Helical" evidence="6">
    <location>
        <begin position="90"/>
        <end position="112"/>
    </location>
</feature>
<dbReference type="PANTHER" id="PTHR30213">
    <property type="entry name" value="INNER MEMBRANE PROTEIN YHJD"/>
    <property type="match status" value="1"/>
</dbReference>
<dbReference type="Pfam" id="PF03631">
    <property type="entry name" value="Virul_fac_BrkB"/>
    <property type="match status" value="1"/>
</dbReference>
<dbReference type="PIRSF" id="PIRSF035875">
    <property type="entry name" value="RNase_BN"/>
    <property type="match status" value="1"/>
</dbReference>
<keyword evidence="4 6" id="KW-1133">Transmembrane helix</keyword>
<dbReference type="KEGG" id="sus:Acid_0268"/>
<feature type="transmembrane region" description="Helical" evidence="6">
    <location>
        <begin position="250"/>
        <end position="272"/>
    </location>
</feature>
<comment type="subcellular location">
    <subcellularLocation>
        <location evidence="1">Cell membrane</location>
        <topology evidence="1">Multi-pass membrane protein</topology>
    </subcellularLocation>
</comment>
<evidence type="ECO:0000256" key="4">
    <source>
        <dbReference type="ARBA" id="ARBA00022989"/>
    </source>
</evidence>
<evidence type="ECO:0000256" key="6">
    <source>
        <dbReference type="SAM" id="Phobius"/>
    </source>
</evidence>
<organism evidence="7">
    <name type="scientific">Solibacter usitatus (strain Ellin6076)</name>
    <dbReference type="NCBI Taxonomy" id="234267"/>
    <lineage>
        <taxon>Bacteria</taxon>
        <taxon>Pseudomonadati</taxon>
        <taxon>Acidobacteriota</taxon>
        <taxon>Terriglobia</taxon>
        <taxon>Bryobacterales</taxon>
        <taxon>Solibacteraceae</taxon>
        <taxon>Candidatus Solibacter</taxon>
    </lineage>
</organism>
<dbReference type="NCBIfam" id="TIGR00765">
    <property type="entry name" value="yihY_not_rbn"/>
    <property type="match status" value="1"/>
</dbReference>